<dbReference type="STRING" id="407821.A0A087U2X7"/>
<evidence type="ECO:0000256" key="1">
    <source>
        <dbReference type="ARBA" id="ARBA00004123"/>
    </source>
</evidence>
<reference evidence="8 9" key="1">
    <citation type="submission" date="2013-11" db="EMBL/GenBank/DDBJ databases">
        <title>Genome sequencing of Stegodyphus mimosarum.</title>
        <authorList>
            <person name="Bechsgaard J."/>
        </authorList>
    </citation>
    <scope>NUCLEOTIDE SEQUENCE [LARGE SCALE GENOMIC DNA]</scope>
</reference>
<gene>
    <name evidence="8" type="ORF">X975_12240</name>
</gene>
<dbReference type="InterPro" id="IPR050255">
    <property type="entry name" value="POU_domain_TF"/>
</dbReference>
<evidence type="ECO:0000256" key="6">
    <source>
        <dbReference type="RuleBase" id="RU000682"/>
    </source>
</evidence>
<dbReference type="EMBL" id="KK117902">
    <property type="protein sequence ID" value="KFM71716.1"/>
    <property type="molecule type" value="Genomic_DNA"/>
</dbReference>
<evidence type="ECO:0000313" key="8">
    <source>
        <dbReference type="EMBL" id="KFM71716.1"/>
    </source>
</evidence>
<evidence type="ECO:0000313" key="9">
    <source>
        <dbReference type="Proteomes" id="UP000054359"/>
    </source>
</evidence>
<dbReference type="PROSITE" id="PS50071">
    <property type="entry name" value="HOMEOBOX_2"/>
    <property type="match status" value="1"/>
</dbReference>
<dbReference type="InterPro" id="IPR001356">
    <property type="entry name" value="HD"/>
</dbReference>
<dbReference type="PANTHER" id="PTHR11636">
    <property type="entry name" value="POU DOMAIN"/>
    <property type="match status" value="1"/>
</dbReference>
<evidence type="ECO:0000256" key="3">
    <source>
        <dbReference type="ARBA" id="ARBA00023155"/>
    </source>
</evidence>
<proteinExistence type="predicted"/>
<evidence type="ECO:0000259" key="7">
    <source>
        <dbReference type="PROSITE" id="PS50071"/>
    </source>
</evidence>
<dbReference type="GO" id="GO:0000978">
    <property type="term" value="F:RNA polymerase II cis-regulatory region sequence-specific DNA binding"/>
    <property type="evidence" value="ECO:0007669"/>
    <property type="project" value="TreeGrafter"/>
</dbReference>
<dbReference type="Proteomes" id="UP000054359">
    <property type="component" value="Unassembled WGS sequence"/>
</dbReference>
<keyword evidence="4 5" id="KW-0539">Nucleus</keyword>
<feature type="DNA-binding region" description="Homeobox" evidence="5">
    <location>
        <begin position="3"/>
        <end position="30"/>
    </location>
</feature>
<protein>
    <submittedName>
        <fullName evidence="8">POU domain, class 6, transcription factor 2</fullName>
    </submittedName>
</protein>
<dbReference type="InterPro" id="IPR009057">
    <property type="entry name" value="Homeodomain-like_sf"/>
</dbReference>
<dbReference type="Gene3D" id="1.10.10.60">
    <property type="entry name" value="Homeodomain-like"/>
    <property type="match status" value="1"/>
</dbReference>
<dbReference type="SUPFAM" id="SSF46689">
    <property type="entry name" value="Homeodomain-like"/>
    <property type="match status" value="1"/>
</dbReference>
<keyword evidence="2 5" id="KW-0238">DNA-binding</keyword>
<dbReference type="GO" id="GO:0005634">
    <property type="term" value="C:nucleus"/>
    <property type="evidence" value="ECO:0007669"/>
    <property type="project" value="UniProtKB-SubCell"/>
</dbReference>
<feature type="domain" description="Homeobox" evidence="7">
    <location>
        <begin position="1"/>
        <end position="29"/>
    </location>
</feature>
<evidence type="ECO:0000256" key="5">
    <source>
        <dbReference type="PROSITE-ProRule" id="PRU00108"/>
    </source>
</evidence>
<evidence type="ECO:0000256" key="2">
    <source>
        <dbReference type="ARBA" id="ARBA00023125"/>
    </source>
</evidence>
<keyword evidence="3 5" id="KW-0371">Homeobox</keyword>
<accession>A0A087U2X7</accession>
<comment type="subcellular location">
    <subcellularLocation>
        <location evidence="1 5 6">Nucleus</location>
    </subcellularLocation>
</comment>
<dbReference type="AlphaFoldDB" id="A0A087U2X7"/>
<dbReference type="Pfam" id="PF00046">
    <property type="entry name" value="Homeodomain"/>
    <property type="match status" value="1"/>
</dbReference>
<dbReference type="GO" id="GO:0000981">
    <property type="term" value="F:DNA-binding transcription factor activity, RNA polymerase II-specific"/>
    <property type="evidence" value="ECO:0007669"/>
    <property type="project" value="TreeGrafter"/>
</dbReference>
<feature type="non-terminal residue" evidence="8">
    <location>
        <position position="38"/>
    </location>
</feature>
<sequence>MTGLAEHLNYDREVVRVWFCNKRQALKNTIKKLKSGSQ</sequence>
<dbReference type="OrthoDB" id="10066259at2759"/>
<dbReference type="PANTHER" id="PTHR11636:SF5">
    <property type="entry name" value="POU DOMAIN MOTIF 3, ISOFORM F"/>
    <property type="match status" value="1"/>
</dbReference>
<keyword evidence="9" id="KW-1185">Reference proteome</keyword>
<evidence type="ECO:0000256" key="4">
    <source>
        <dbReference type="ARBA" id="ARBA00023242"/>
    </source>
</evidence>
<name>A0A087U2X7_STEMI</name>
<organism evidence="8 9">
    <name type="scientific">Stegodyphus mimosarum</name>
    <name type="common">African social velvet spider</name>
    <dbReference type="NCBI Taxonomy" id="407821"/>
    <lineage>
        <taxon>Eukaryota</taxon>
        <taxon>Metazoa</taxon>
        <taxon>Ecdysozoa</taxon>
        <taxon>Arthropoda</taxon>
        <taxon>Chelicerata</taxon>
        <taxon>Arachnida</taxon>
        <taxon>Araneae</taxon>
        <taxon>Araneomorphae</taxon>
        <taxon>Entelegynae</taxon>
        <taxon>Eresoidea</taxon>
        <taxon>Eresidae</taxon>
        <taxon>Stegodyphus</taxon>
    </lineage>
</organism>